<organism evidence="1 2">
    <name type="scientific">Listeria riparia FSL S10-1204</name>
    <dbReference type="NCBI Taxonomy" id="1265816"/>
    <lineage>
        <taxon>Bacteria</taxon>
        <taxon>Bacillati</taxon>
        <taxon>Bacillota</taxon>
        <taxon>Bacilli</taxon>
        <taxon>Bacillales</taxon>
        <taxon>Listeriaceae</taxon>
        <taxon>Listeria</taxon>
    </lineage>
</organism>
<name>W7DE56_9LIST</name>
<dbReference type="EMBL" id="AODL01000022">
    <property type="protein sequence ID" value="EUJ43593.1"/>
    <property type="molecule type" value="Genomic_DNA"/>
</dbReference>
<dbReference type="RefSeq" id="WP_036101314.1">
    <property type="nucleotide sequence ID" value="NZ_AODL01000022.1"/>
</dbReference>
<dbReference type="Proteomes" id="UP000019248">
    <property type="component" value="Unassembled WGS sequence"/>
</dbReference>
<dbReference type="AlphaFoldDB" id="W7DE56"/>
<reference evidence="1 2" key="1">
    <citation type="journal article" date="2014" name="Int. J. Syst. Evol. Microbiol.">
        <title>Listeria floridensis sp. nov., Listeria aquatica sp. nov., Listeria cornellensis sp. nov., Listeria riparia sp. nov. and Listeria grandensis sp. nov., from agricultural and natural environments.</title>
        <authorList>
            <person name="den Bakker H.C."/>
            <person name="Warchocki S."/>
            <person name="Wright E.M."/>
            <person name="Allred A.F."/>
            <person name="Ahlstrom C."/>
            <person name="Manuel C.S."/>
            <person name="Stasiewicz M.J."/>
            <person name="Burrell A."/>
            <person name="Roof S."/>
            <person name="Strawn L."/>
            <person name="Fortes E.D."/>
            <person name="Nightingale K.K."/>
            <person name="Kephart D."/>
            <person name="Wiedmann M."/>
        </authorList>
    </citation>
    <scope>NUCLEOTIDE SEQUENCE [LARGE SCALE GENOMIC DNA]</scope>
    <source>
        <strain evidence="1 2">FSL S10-1204</strain>
    </source>
</reference>
<comment type="caution">
    <text evidence="1">The sequence shown here is derived from an EMBL/GenBank/DDBJ whole genome shotgun (WGS) entry which is preliminary data.</text>
</comment>
<evidence type="ECO:0000313" key="1">
    <source>
        <dbReference type="EMBL" id="EUJ43593.1"/>
    </source>
</evidence>
<accession>W7DE56</accession>
<protein>
    <submittedName>
        <fullName evidence="1">Uncharacterized protein</fullName>
    </submittedName>
</protein>
<keyword evidence="2" id="KW-1185">Reference proteome</keyword>
<dbReference type="OrthoDB" id="9815009at2"/>
<gene>
    <name evidence="1" type="ORF">PRIP_12474</name>
</gene>
<sequence>MVVNKRIEQEHYIKIPDEVKTKQAQSLTFKYIDKLAHEILVAAPKSAIPVDEVMFLDMLILDNYMYKEGIAGPIEKHLYPFLTKDLNQFVSDFFAQENLPKPNDATRYLFIFYIRNILLLTQLTPLFQKNFFEVNQFVKSTHYQIFRKWMDAVSSSEIADFKKIEIRGRYMRKLNDVYIVC</sequence>
<proteinExistence type="predicted"/>
<evidence type="ECO:0000313" key="2">
    <source>
        <dbReference type="Proteomes" id="UP000019248"/>
    </source>
</evidence>
<dbReference type="PATRIC" id="fig|1265816.5.peg.2461"/>